<accession>A0A3N4HFC9</accession>
<evidence type="ECO:0000313" key="2">
    <source>
        <dbReference type="Proteomes" id="UP000275078"/>
    </source>
</evidence>
<protein>
    <submittedName>
        <fullName evidence="1">Uncharacterized protein</fullName>
    </submittedName>
</protein>
<organism evidence="1 2">
    <name type="scientific">Ascobolus immersus RN42</name>
    <dbReference type="NCBI Taxonomy" id="1160509"/>
    <lineage>
        <taxon>Eukaryota</taxon>
        <taxon>Fungi</taxon>
        <taxon>Dikarya</taxon>
        <taxon>Ascomycota</taxon>
        <taxon>Pezizomycotina</taxon>
        <taxon>Pezizomycetes</taxon>
        <taxon>Pezizales</taxon>
        <taxon>Ascobolaceae</taxon>
        <taxon>Ascobolus</taxon>
    </lineage>
</organism>
<evidence type="ECO:0000313" key="1">
    <source>
        <dbReference type="EMBL" id="RPA71598.1"/>
    </source>
</evidence>
<proteinExistence type="predicted"/>
<sequence>MDGITGRFEGNYKLGYEAVDVGLFNVMMSNLKRSVGTFSGQNCKMLDNSDSVQEAGLDSQDSPTEAAFYIIGEVVGPSEAFLFYFYRTRLRIHPYNEARFWIDSEAGLQLKQFIFHLLLHEYPYREYTLERLPQVHRNRMNFIDLLRAPAVPRCIFDWILEGFNPFQTLYSLSSVSSELRSVYYPLYQKALQEAGKAIQHPTHPSPEYTEEQDVSNDGTVTMEQEPIPRSVAFWARRICRFPVPLLRRILGTQNEGLARPTMESLIACWTDVFETDYFANDAPIMVGNMADSQEEKLQLLFNECFRYLAFVPADEWAPAQIPGQPGNPSSLRYEFLYTLNQTLCQKFASLQVSQSPYDLLHRDAVDALMEIAFERIAFGIDGGLVERFNFDQVEREKTFFFVLNKRFVSDDMINGALIRLSLTSFSSELGWTYRNRIHEDLMFRCLRYVLYEPAVRAERARPMPGTGVPLETDWVPQLAQLLEVVIQRAGGWRLYKTDQCNHVVDAWENGELWPMGYIGDTFYKLLHKACSPQITPGPDGWDTDLWDTDLSALHEGIRGLLGLFRIVIQDCEFGINRLKEALTFAA</sequence>
<keyword evidence="2" id="KW-1185">Reference proteome</keyword>
<dbReference type="AlphaFoldDB" id="A0A3N4HFC9"/>
<dbReference type="EMBL" id="ML119915">
    <property type="protein sequence ID" value="RPA71598.1"/>
    <property type="molecule type" value="Genomic_DNA"/>
</dbReference>
<reference evidence="1 2" key="1">
    <citation type="journal article" date="2018" name="Nat. Ecol. Evol.">
        <title>Pezizomycetes genomes reveal the molecular basis of ectomycorrhizal truffle lifestyle.</title>
        <authorList>
            <person name="Murat C."/>
            <person name="Payen T."/>
            <person name="Noel B."/>
            <person name="Kuo A."/>
            <person name="Morin E."/>
            <person name="Chen J."/>
            <person name="Kohler A."/>
            <person name="Krizsan K."/>
            <person name="Balestrini R."/>
            <person name="Da Silva C."/>
            <person name="Montanini B."/>
            <person name="Hainaut M."/>
            <person name="Levati E."/>
            <person name="Barry K.W."/>
            <person name="Belfiori B."/>
            <person name="Cichocki N."/>
            <person name="Clum A."/>
            <person name="Dockter R.B."/>
            <person name="Fauchery L."/>
            <person name="Guy J."/>
            <person name="Iotti M."/>
            <person name="Le Tacon F."/>
            <person name="Lindquist E.A."/>
            <person name="Lipzen A."/>
            <person name="Malagnac F."/>
            <person name="Mello A."/>
            <person name="Molinier V."/>
            <person name="Miyauchi S."/>
            <person name="Poulain J."/>
            <person name="Riccioni C."/>
            <person name="Rubini A."/>
            <person name="Sitrit Y."/>
            <person name="Splivallo R."/>
            <person name="Traeger S."/>
            <person name="Wang M."/>
            <person name="Zifcakova L."/>
            <person name="Wipf D."/>
            <person name="Zambonelli A."/>
            <person name="Paolocci F."/>
            <person name="Nowrousian M."/>
            <person name="Ottonello S."/>
            <person name="Baldrian P."/>
            <person name="Spatafora J.W."/>
            <person name="Henrissat B."/>
            <person name="Nagy L.G."/>
            <person name="Aury J.M."/>
            <person name="Wincker P."/>
            <person name="Grigoriev I.V."/>
            <person name="Bonfante P."/>
            <person name="Martin F.M."/>
        </authorList>
    </citation>
    <scope>NUCLEOTIDE SEQUENCE [LARGE SCALE GENOMIC DNA]</scope>
    <source>
        <strain evidence="1 2">RN42</strain>
    </source>
</reference>
<name>A0A3N4HFC9_ASCIM</name>
<dbReference type="Proteomes" id="UP000275078">
    <property type="component" value="Unassembled WGS sequence"/>
</dbReference>
<gene>
    <name evidence="1" type="ORF">BJ508DRAFT_315478</name>
</gene>